<evidence type="ECO:0000313" key="10">
    <source>
        <dbReference type="Proteomes" id="UP000642070"/>
    </source>
</evidence>
<dbReference type="GO" id="GO:0016887">
    <property type="term" value="F:ATP hydrolysis activity"/>
    <property type="evidence" value="ECO:0007669"/>
    <property type="project" value="InterPro"/>
</dbReference>
<evidence type="ECO:0000256" key="1">
    <source>
        <dbReference type="ARBA" id="ARBA00004202"/>
    </source>
</evidence>
<comment type="caution">
    <text evidence="9">The sequence shown here is derived from an EMBL/GenBank/DDBJ whole genome shotgun (WGS) entry which is preliminary data.</text>
</comment>
<dbReference type="RefSeq" id="WP_190252345.1">
    <property type="nucleotide sequence ID" value="NZ_BMPI01000025.1"/>
</dbReference>
<dbReference type="AlphaFoldDB" id="A0A917WZ40"/>
<evidence type="ECO:0000256" key="7">
    <source>
        <dbReference type="ARBA" id="ARBA00023136"/>
    </source>
</evidence>
<proteinExistence type="inferred from homology"/>
<dbReference type="Gene3D" id="3.40.50.300">
    <property type="entry name" value="P-loop containing nucleotide triphosphate hydrolases"/>
    <property type="match status" value="1"/>
</dbReference>
<dbReference type="GO" id="GO:0005524">
    <property type="term" value="F:ATP binding"/>
    <property type="evidence" value="ECO:0007669"/>
    <property type="project" value="UniProtKB-KW"/>
</dbReference>
<evidence type="ECO:0000256" key="2">
    <source>
        <dbReference type="ARBA" id="ARBA00005417"/>
    </source>
</evidence>
<comment type="subcellular location">
    <subcellularLocation>
        <location evidence="1">Cell membrane</location>
        <topology evidence="1">Peripheral membrane protein</topology>
    </subcellularLocation>
</comment>
<dbReference type="InterPro" id="IPR050388">
    <property type="entry name" value="ABC_Ni/Peptide_Import"/>
</dbReference>
<accession>A0A917WZ40</accession>
<dbReference type="PROSITE" id="PS50893">
    <property type="entry name" value="ABC_TRANSPORTER_2"/>
    <property type="match status" value="1"/>
</dbReference>
<keyword evidence="3" id="KW-0813">Transport</keyword>
<dbReference type="CDD" id="cd03257">
    <property type="entry name" value="ABC_NikE_OppD_transporters"/>
    <property type="match status" value="1"/>
</dbReference>
<dbReference type="PANTHER" id="PTHR43297">
    <property type="entry name" value="OLIGOPEPTIDE TRANSPORT ATP-BINDING PROTEIN APPD"/>
    <property type="match status" value="1"/>
</dbReference>
<dbReference type="InterPro" id="IPR003439">
    <property type="entry name" value="ABC_transporter-like_ATP-bd"/>
</dbReference>
<evidence type="ECO:0000256" key="6">
    <source>
        <dbReference type="ARBA" id="ARBA00022840"/>
    </source>
</evidence>
<keyword evidence="5" id="KW-0547">Nucleotide-binding</keyword>
<comment type="similarity">
    <text evidence="2">Belongs to the ABC transporter superfamily.</text>
</comment>
<dbReference type="Pfam" id="PF00005">
    <property type="entry name" value="ABC_tran"/>
    <property type="match status" value="1"/>
</dbReference>
<name>A0A917WZ40_9ACTN</name>
<dbReference type="EMBL" id="BMPI01000025">
    <property type="protein sequence ID" value="GGM42380.1"/>
    <property type="molecule type" value="Genomic_DNA"/>
</dbReference>
<organism evidence="9 10">
    <name type="scientific">Dactylosporangium sucinum</name>
    <dbReference type="NCBI Taxonomy" id="1424081"/>
    <lineage>
        <taxon>Bacteria</taxon>
        <taxon>Bacillati</taxon>
        <taxon>Actinomycetota</taxon>
        <taxon>Actinomycetes</taxon>
        <taxon>Micromonosporales</taxon>
        <taxon>Micromonosporaceae</taxon>
        <taxon>Dactylosporangium</taxon>
    </lineage>
</organism>
<keyword evidence="6" id="KW-0067">ATP-binding</keyword>
<feature type="domain" description="ABC transporter" evidence="8">
    <location>
        <begin position="8"/>
        <end position="257"/>
    </location>
</feature>
<dbReference type="Proteomes" id="UP000642070">
    <property type="component" value="Unassembled WGS sequence"/>
</dbReference>
<dbReference type="GO" id="GO:0005886">
    <property type="term" value="C:plasma membrane"/>
    <property type="evidence" value="ECO:0007669"/>
    <property type="project" value="UniProtKB-SubCell"/>
</dbReference>
<dbReference type="InterPro" id="IPR003593">
    <property type="entry name" value="AAA+_ATPase"/>
</dbReference>
<reference evidence="9" key="2">
    <citation type="submission" date="2020-09" db="EMBL/GenBank/DDBJ databases">
        <authorList>
            <person name="Sun Q."/>
            <person name="Ohkuma M."/>
        </authorList>
    </citation>
    <scope>NUCLEOTIDE SEQUENCE</scope>
    <source>
        <strain evidence="9">JCM 19831</strain>
    </source>
</reference>
<dbReference type="SUPFAM" id="SSF52540">
    <property type="entry name" value="P-loop containing nucleoside triphosphate hydrolases"/>
    <property type="match status" value="1"/>
</dbReference>
<evidence type="ECO:0000259" key="8">
    <source>
        <dbReference type="PROSITE" id="PS50893"/>
    </source>
</evidence>
<sequence>MKTGLLDVRGLSITARLAHDDLSLLAGVDLAVGRGEIVGVVGESGSGKTTLARSVVGLLERNVRVTAGAIELAGDVVVAPGVDRTDRVRGTAVGMVFQDASRSLNPLMKVRTHLAEVLRRHVKGITKADVERRSVEVLEQMRITDTKRVLDSYPHQLSGGLRQRVAIGLAVVTRPALVIADECTTALDVTTQTKVVGLFRTLVDELGIGLLFVTHDLMLASDLCDRIAVMSGGRVVEQGSIEHVLDHPEQEYTKRLLAAIPSWS</sequence>
<evidence type="ECO:0000256" key="5">
    <source>
        <dbReference type="ARBA" id="ARBA00022741"/>
    </source>
</evidence>
<evidence type="ECO:0000256" key="3">
    <source>
        <dbReference type="ARBA" id="ARBA00022448"/>
    </source>
</evidence>
<keyword evidence="10" id="KW-1185">Reference proteome</keyword>
<dbReference type="InterPro" id="IPR027417">
    <property type="entry name" value="P-loop_NTPase"/>
</dbReference>
<reference evidence="9" key="1">
    <citation type="journal article" date="2014" name="Int. J. Syst. Evol. Microbiol.">
        <title>Complete genome sequence of Corynebacterium casei LMG S-19264T (=DSM 44701T), isolated from a smear-ripened cheese.</title>
        <authorList>
            <consortium name="US DOE Joint Genome Institute (JGI-PGF)"/>
            <person name="Walter F."/>
            <person name="Albersmeier A."/>
            <person name="Kalinowski J."/>
            <person name="Ruckert C."/>
        </authorList>
    </citation>
    <scope>NUCLEOTIDE SEQUENCE</scope>
    <source>
        <strain evidence="9">JCM 19831</strain>
    </source>
</reference>
<evidence type="ECO:0000313" key="9">
    <source>
        <dbReference type="EMBL" id="GGM42380.1"/>
    </source>
</evidence>
<protein>
    <recommendedName>
        <fullName evidence="8">ABC transporter domain-containing protein</fullName>
    </recommendedName>
</protein>
<gene>
    <name evidence="9" type="ORF">GCM10007977_049870</name>
</gene>
<dbReference type="PANTHER" id="PTHR43297:SF2">
    <property type="entry name" value="DIPEPTIDE TRANSPORT ATP-BINDING PROTEIN DPPD"/>
    <property type="match status" value="1"/>
</dbReference>
<dbReference type="SMART" id="SM00382">
    <property type="entry name" value="AAA"/>
    <property type="match status" value="1"/>
</dbReference>
<keyword evidence="4" id="KW-1003">Cell membrane</keyword>
<evidence type="ECO:0000256" key="4">
    <source>
        <dbReference type="ARBA" id="ARBA00022475"/>
    </source>
</evidence>
<keyword evidence="7" id="KW-0472">Membrane</keyword>